<reference evidence="3 4" key="1">
    <citation type="submission" date="2018-01" db="EMBL/GenBank/DDBJ databases">
        <title>The whole genome sequencing and assembly of Paenibacillus chitinolyticus KCCM 41400 strain.</title>
        <authorList>
            <person name="Kim J.-Y."/>
            <person name="Park M.-K."/>
            <person name="Lee Y.-J."/>
            <person name="Yi H."/>
            <person name="Bahn Y.-S."/>
            <person name="Kim J.F."/>
            <person name="Lee D.-W."/>
        </authorList>
    </citation>
    <scope>NUCLEOTIDE SEQUENCE [LARGE SCALE GENOMIC DNA]</scope>
    <source>
        <strain evidence="3 4">KCCM 41400</strain>
    </source>
</reference>
<dbReference type="GeneID" id="95376060"/>
<evidence type="ECO:0000313" key="4">
    <source>
        <dbReference type="Proteomes" id="UP000288943"/>
    </source>
</evidence>
<dbReference type="AlphaFoldDB" id="A0A410WWI5"/>
<dbReference type="Proteomes" id="UP001527202">
    <property type="component" value="Unassembled WGS sequence"/>
</dbReference>
<sequence length="187" mass="21765">MIKVNLKALDFTPHAIQRAKERFKMLNEADIINMCKSIIRAGTYIGEITCDKGNRSHLFASGKKGIILSQDLTTVITVIEYKRGHIPDLDKKNPLHDKLVKLYQSEIRRLTKLENTLYKKIKETKLYNDIELANLNLKLYKTRSIKVKKEIEQRMAEIKIEFEEQELVMKQIESDKRIIAKSMACLT</sequence>
<proteinExistence type="predicted"/>
<organism evidence="3 4">
    <name type="scientific">Paenibacillus chitinolyticus</name>
    <dbReference type="NCBI Taxonomy" id="79263"/>
    <lineage>
        <taxon>Bacteria</taxon>
        <taxon>Bacillati</taxon>
        <taxon>Bacillota</taxon>
        <taxon>Bacilli</taxon>
        <taxon>Bacillales</taxon>
        <taxon>Paenibacillaceae</taxon>
        <taxon>Paenibacillus</taxon>
    </lineage>
</organism>
<feature type="coiled-coil region" evidence="1">
    <location>
        <begin position="148"/>
        <end position="175"/>
    </location>
</feature>
<gene>
    <name evidence="2" type="ORF">M5X16_28230</name>
    <name evidence="3" type="ORF">PC41400_14685</name>
</gene>
<name>A0A410WWI5_9BACL</name>
<evidence type="ECO:0000313" key="5">
    <source>
        <dbReference type="Proteomes" id="UP001527202"/>
    </source>
</evidence>
<dbReference type="KEGG" id="pchi:PC41400_14685"/>
<dbReference type="EMBL" id="CP026520">
    <property type="protein sequence ID" value="QAV18856.1"/>
    <property type="molecule type" value="Genomic_DNA"/>
</dbReference>
<keyword evidence="1" id="KW-0175">Coiled coil</keyword>
<evidence type="ECO:0000313" key="3">
    <source>
        <dbReference type="EMBL" id="QAV18856.1"/>
    </source>
</evidence>
<accession>A0A410WWI5</accession>
<dbReference type="OrthoDB" id="2632921at2"/>
<dbReference type="EMBL" id="JAMDMJ010000053">
    <property type="protein sequence ID" value="MCY9599637.1"/>
    <property type="molecule type" value="Genomic_DNA"/>
</dbReference>
<evidence type="ECO:0000313" key="2">
    <source>
        <dbReference type="EMBL" id="MCY9599637.1"/>
    </source>
</evidence>
<dbReference type="RefSeq" id="WP_042227650.1">
    <property type="nucleotide sequence ID" value="NZ_CP026520.1"/>
</dbReference>
<evidence type="ECO:0000256" key="1">
    <source>
        <dbReference type="SAM" id="Coils"/>
    </source>
</evidence>
<keyword evidence="5" id="KW-1185">Reference proteome</keyword>
<dbReference type="Proteomes" id="UP000288943">
    <property type="component" value="Chromosome"/>
</dbReference>
<protein>
    <submittedName>
        <fullName evidence="3">Uncharacterized protein</fullName>
    </submittedName>
</protein>
<reference evidence="2 5" key="2">
    <citation type="submission" date="2022-05" db="EMBL/GenBank/DDBJ databases">
        <title>Genome Sequencing of Bee-Associated Microbes.</title>
        <authorList>
            <person name="Dunlap C."/>
        </authorList>
    </citation>
    <scope>NUCLEOTIDE SEQUENCE [LARGE SCALE GENOMIC DNA]</scope>
    <source>
        <strain evidence="2 5">NRRL B-23120</strain>
    </source>
</reference>